<dbReference type="InterPro" id="IPR035969">
    <property type="entry name" value="Rab-GAP_TBC_sf"/>
</dbReference>
<reference evidence="2 3" key="1">
    <citation type="submission" date="2024-04" db="EMBL/GenBank/DDBJ databases">
        <title>Tritrichomonas musculus Genome.</title>
        <authorList>
            <person name="Alves-Ferreira E."/>
            <person name="Grigg M."/>
            <person name="Lorenzi H."/>
            <person name="Galac M."/>
        </authorList>
    </citation>
    <scope>NUCLEOTIDE SEQUENCE [LARGE SCALE GENOMIC DNA]</scope>
    <source>
        <strain evidence="2 3">EAF2021</strain>
    </source>
</reference>
<keyword evidence="3" id="KW-1185">Reference proteome</keyword>
<dbReference type="SUPFAM" id="SSF47923">
    <property type="entry name" value="Ypt/Rab-GAP domain of gyp1p"/>
    <property type="match status" value="1"/>
</dbReference>
<evidence type="ECO:0000313" key="2">
    <source>
        <dbReference type="EMBL" id="KAK8882346.1"/>
    </source>
</evidence>
<name>A0ABR2JUC3_9EUKA</name>
<dbReference type="Pfam" id="PF00566">
    <property type="entry name" value="RabGAP-TBC"/>
    <property type="match status" value="1"/>
</dbReference>
<comment type="caution">
    <text evidence="2">The sequence shown here is derived from an EMBL/GenBank/DDBJ whole genome shotgun (WGS) entry which is preliminary data.</text>
</comment>
<dbReference type="Proteomes" id="UP001470230">
    <property type="component" value="Unassembled WGS sequence"/>
</dbReference>
<organism evidence="2 3">
    <name type="scientific">Tritrichomonas musculus</name>
    <dbReference type="NCBI Taxonomy" id="1915356"/>
    <lineage>
        <taxon>Eukaryota</taxon>
        <taxon>Metamonada</taxon>
        <taxon>Parabasalia</taxon>
        <taxon>Tritrichomonadida</taxon>
        <taxon>Tritrichomonadidae</taxon>
        <taxon>Tritrichomonas</taxon>
    </lineage>
</organism>
<evidence type="ECO:0000259" key="1">
    <source>
        <dbReference type="Pfam" id="PF00566"/>
    </source>
</evidence>
<gene>
    <name evidence="2" type="ORF">M9Y10_044988</name>
</gene>
<dbReference type="Gene3D" id="1.10.472.80">
    <property type="entry name" value="Ypt/Rab-GAP domain of gyp1p, domain 3"/>
    <property type="match status" value="1"/>
</dbReference>
<protein>
    <recommendedName>
        <fullName evidence="1">Rab-GAP TBC domain-containing protein</fullName>
    </recommendedName>
</protein>
<dbReference type="InterPro" id="IPR000195">
    <property type="entry name" value="Rab-GAP-TBC_dom"/>
</dbReference>
<feature type="domain" description="Rab-GAP TBC" evidence="1">
    <location>
        <begin position="59"/>
        <end position="255"/>
    </location>
</feature>
<proteinExistence type="predicted"/>
<sequence>MSFLPFCWLVPGDPGPFPAPFNRTFDDFERFKKWFTHLTSIKNPEKKDAIQAIVLTYETIKKENTEIFSINCIEVKPRNPLHQRMRVDILNTIYKIKKYHDLPLSPPINEDIIENIIGRILVYAHLNGIEYHKGFCELVLPIMHVYYYGVLQSEVLEYSMPFIEAIVADSFVRLMSSPLYNHYDIFPPSKSINSLLNQLIEYIKPYQIYQMIKNGKIEPQFFASRWIKTIFIQDIDFSEVIKIWDYLFEKSVLKISSSQSLSLSQSSLNSSQKIYPSSSMQEISHPFNKFHHNITLLCAACVLEREQACKELNAYEYLEKIQEIDDLTAETIISRIKSLNIDPDLL</sequence>
<dbReference type="PANTHER" id="PTHR22957">
    <property type="entry name" value="TBC1 DOMAIN FAMILY MEMBER GTPASE-ACTIVATING PROTEIN"/>
    <property type="match status" value="1"/>
</dbReference>
<accession>A0ABR2JUC3</accession>
<evidence type="ECO:0000313" key="3">
    <source>
        <dbReference type="Proteomes" id="UP001470230"/>
    </source>
</evidence>
<dbReference type="EMBL" id="JAPFFF010000009">
    <property type="protein sequence ID" value="KAK8882346.1"/>
    <property type="molecule type" value="Genomic_DNA"/>
</dbReference>